<feature type="compositionally biased region" description="Low complexity" evidence="1">
    <location>
        <begin position="256"/>
        <end position="265"/>
    </location>
</feature>
<evidence type="ECO:0000313" key="3">
    <source>
        <dbReference type="Proteomes" id="UP001175000"/>
    </source>
</evidence>
<keyword evidence="3" id="KW-1185">Reference proteome</keyword>
<gene>
    <name evidence="2" type="ORF">B0T14DRAFT_499673</name>
</gene>
<dbReference type="EMBL" id="JAULSU010000006">
    <property type="protein sequence ID" value="KAK0614393.1"/>
    <property type="molecule type" value="Genomic_DNA"/>
</dbReference>
<dbReference type="Proteomes" id="UP001175000">
    <property type="component" value="Unassembled WGS sequence"/>
</dbReference>
<protein>
    <submittedName>
        <fullName evidence="2">Uncharacterized protein</fullName>
    </submittedName>
</protein>
<evidence type="ECO:0000313" key="2">
    <source>
        <dbReference type="EMBL" id="KAK0614393.1"/>
    </source>
</evidence>
<sequence length="280" mass="31786">MSHSSRSSHRSGRSSSKPELPGCENDPTKCGSSPGSCFTPMTKELKKLHPQLKVDGKWILPWAEPDPTDDPEGHRQWRREFPRWKDTIKCPCGKGYFCRQHALWVRGHEAKDKYQRELDQYGYPNCPQWHHDNPDLDPSKAQIPATVDEAGEYDEGEDGTGLGPDFGNLNLDSSPQYPVSRGSYGVDNASPAYGREASGYSYFGKQHHQHESQRLEVDSSESYLPTREYTGKGHGAPAGGFGSQEQFYYDGEPEMYQQEQYQEVQASGSGRREQEHRRRR</sequence>
<evidence type="ECO:0000256" key="1">
    <source>
        <dbReference type="SAM" id="MobiDB-lite"/>
    </source>
</evidence>
<feature type="region of interest" description="Disordered" evidence="1">
    <location>
        <begin position="1"/>
        <end position="34"/>
    </location>
</feature>
<dbReference type="AlphaFoldDB" id="A0AA40BUQ1"/>
<organism evidence="2 3">
    <name type="scientific">Immersiella caudata</name>
    <dbReference type="NCBI Taxonomy" id="314043"/>
    <lineage>
        <taxon>Eukaryota</taxon>
        <taxon>Fungi</taxon>
        <taxon>Dikarya</taxon>
        <taxon>Ascomycota</taxon>
        <taxon>Pezizomycotina</taxon>
        <taxon>Sordariomycetes</taxon>
        <taxon>Sordariomycetidae</taxon>
        <taxon>Sordariales</taxon>
        <taxon>Lasiosphaeriaceae</taxon>
        <taxon>Immersiella</taxon>
    </lineage>
</organism>
<feature type="region of interest" description="Disordered" evidence="1">
    <location>
        <begin position="205"/>
        <end position="280"/>
    </location>
</feature>
<name>A0AA40BUQ1_9PEZI</name>
<feature type="compositionally biased region" description="Basic and acidic residues" evidence="1">
    <location>
        <begin position="270"/>
        <end position="280"/>
    </location>
</feature>
<feature type="compositionally biased region" description="Gly residues" evidence="1">
    <location>
        <begin position="232"/>
        <end position="242"/>
    </location>
</feature>
<feature type="compositionally biased region" description="Basic residues" evidence="1">
    <location>
        <begin position="1"/>
        <end position="12"/>
    </location>
</feature>
<accession>A0AA40BUQ1</accession>
<proteinExistence type="predicted"/>
<reference evidence="2" key="1">
    <citation type="submission" date="2023-06" db="EMBL/GenBank/DDBJ databases">
        <title>Genome-scale phylogeny and comparative genomics of the fungal order Sordariales.</title>
        <authorList>
            <consortium name="Lawrence Berkeley National Laboratory"/>
            <person name="Hensen N."/>
            <person name="Bonometti L."/>
            <person name="Westerberg I."/>
            <person name="Brannstrom I.O."/>
            <person name="Guillou S."/>
            <person name="Cros-Aarteil S."/>
            <person name="Calhoun S."/>
            <person name="Haridas S."/>
            <person name="Kuo A."/>
            <person name="Mondo S."/>
            <person name="Pangilinan J."/>
            <person name="Riley R."/>
            <person name="Labutti K."/>
            <person name="Andreopoulos B."/>
            <person name="Lipzen A."/>
            <person name="Chen C."/>
            <person name="Yanf M."/>
            <person name="Daum C."/>
            <person name="Ng V."/>
            <person name="Clum A."/>
            <person name="Steindorff A."/>
            <person name="Ohm R."/>
            <person name="Martin F."/>
            <person name="Silar P."/>
            <person name="Natvig D."/>
            <person name="Lalanne C."/>
            <person name="Gautier V."/>
            <person name="Ament-Velasquez S.L."/>
            <person name="Kruys A."/>
            <person name="Hutchinson M.I."/>
            <person name="Powell A.J."/>
            <person name="Barry K."/>
            <person name="Miller A.N."/>
            <person name="Grigoriev I.V."/>
            <person name="Debuchy R."/>
            <person name="Gladieux P."/>
            <person name="Thoren M.H."/>
            <person name="Johannesson H."/>
        </authorList>
    </citation>
    <scope>NUCLEOTIDE SEQUENCE</scope>
    <source>
        <strain evidence="2">CBS 606.72</strain>
    </source>
</reference>
<comment type="caution">
    <text evidence="2">The sequence shown here is derived from an EMBL/GenBank/DDBJ whole genome shotgun (WGS) entry which is preliminary data.</text>
</comment>